<dbReference type="KEGG" id="ehx:EMIHUDRAFT_48949"/>
<keyword evidence="4 5" id="KW-0413">Isomerase</keyword>
<dbReference type="EC" id="5.2.1.8" evidence="2 5"/>
<dbReference type="PANTHER" id="PTHR10516">
    <property type="entry name" value="PEPTIDYL-PROLYL CIS-TRANS ISOMERASE"/>
    <property type="match status" value="1"/>
</dbReference>
<dbReference type="Proteomes" id="UP000013827">
    <property type="component" value="Unassembled WGS sequence"/>
</dbReference>
<organism evidence="7 8">
    <name type="scientific">Emiliania huxleyi (strain CCMP1516)</name>
    <dbReference type="NCBI Taxonomy" id="280463"/>
    <lineage>
        <taxon>Eukaryota</taxon>
        <taxon>Haptista</taxon>
        <taxon>Haptophyta</taxon>
        <taxon>Prymnesiophyceae</taxon>
        <taxon>Isochrysidales</taxon>
        <taxon>Noelaerhabdaceae</taxon>
        <taxon>Emiliania</taxon>
    </lineage>
</organism>
<evidence type="ECO:0000256" key="5">
    <source>
        <dbReference type="PROSITE-ProRule" id="PRU00277"/>
    </source>
</evidence>
<sequence>GLTKRVVRAGTGECPSEGQSVEVHYTGSLADGSVFDSSRSRGKPIDFTLGMGEVIPGWDLGVSSMQVGEAAVLTIPPEFGYGSSGAGPIPPNATLTFEVELVS</sequence>
<keyword evidence="3 5" id="KW-0697">Rotamase</keyword>
<dbReference type="EnsemblProtists" id="EOD33569">
    <property type="protein sequence ID" value="EOD33569"/>
    <property type="gene ID" value="EMIHUDRAFT_48949"/>
</dbReference>
<dbReference type="InterPro" id="IPR046357">
    <property type="entry name" value="PPIase_dom_sf"/>
</dbReference>
<dbReference type="GO" id="GO:0003755">
    <property type="term" value="F:peptidyl-prolyl cis-trans isomerase activity"/>
    <property type="evidence" value="ECO:0007669"/>
    <property type="project" value="UniProtKB-KW"/>
</dbReference>
<dbReference type="eggNOG" id="KOG0543">
    <property type="taxonomic scope" value="Eukaryota"/>
</dbReference>
<evidence type="ECO:0000259" key="6">
    <source>
        <dbReference type="PROSITE" id="PS50059"/>
    </source>
</evidence>
<dbReference type="SUPFAM" id="SSF54534">
    <property type="entry name" value="FKBP-like"/>
    <property type="match status" value="1"/>
</dbReference>
<protein>
    <recommendedName>
        <fullName evidence="2 5">peptidylprolyl isomerase</fullName>
        <ecNumber evidence="2 5">5.2.1.8</ecNumber>
    </recommendedName>
</protein>
<comment type="catalytic activity">
    <reaction evidence="1 5">
        <text>[protein]-peptidylproline (omega=180) = [protein]-peptidylproline (omega=0)</text>
        <dbReference type="Rhea" id="RHEA:16237"/>
        <dbReference type="Rhea" id="RHEA-COMP:10747"/>
        <dbReference type="Rhea" id="RHEA-COMP:10748"/>
        <dbReference type="ChEBI" id="CHEBI:83833"/>
        <dbReference type="ChEBI" id="CHEBI:83834"/>
        <dbReference type="EC" id="5.2.1.8"/>
    </reaction>
</comment>
<reference evidence="7" key="2">
    <citation type="submission" date="2024-10" db="UniProtKB">
        <authorList>
            <consortium name="EnsemblProtists"/>
        </authorList>
    </citation>
    <scope>IDENTIFICATION</scope>
</reference>
<evidence type="ECO:0000313" key="7">
    <source>
        <dbReference type="EnsemblProtists" id="EOD33569"/>
    </source>
</evidence>
<dbReference type="Pfam" id="PF00254">
    <property type="entry name" value="FKBP_C"/>
    <property type="match status" value="1"/>
</dbReference>
<evidence type="ECO:0000256" key="2">
    <source>
        <dbReference type="ARBA" id="ARBA00013194"/>
    </source>
</evidence>
<dbReference type="InterPro" id="IPR001179">
    <property type="entry name" value="PPIase_FKBP_dom"/>
</dbReference>
<dbReference type="PaxDb" id="2903-EOD33569"/>
<dbReference type="Gene3D" id="3.10.50.40">
    <property type="match status" value="1"/>
</dbReference>
<dbReference type="FunFam" id="3.10.50.40:FF:000047">
    <property type="entry name" value="Peptidylprolyl isomerase"/>
    <property type="match status" value="1"/>
</dbReference>
<dbReference type="STRING" id="2903.R1FJT2"/>
<evidence type="ECO:0000256" key="1">
    <source>
        <dbReference type="ARBA" id="ARBA00000971"/>
    </source>
</evidence>
<dbReference type="OMA" id="FTQATMG"/>
<feature type="domain" description="PPIase FKBP-type" evidence="6">
    <location>
        <begin position="18"/>
        <end position="103"/>
    </location>
</feature>
<dbReference type="InterPro" id="IPR050689">
    <property type="entry name" value="FKBP-type_PPIase"/>
</dbReference>
<evidence type="ECO:0000313" key="8">
    <source>
        <dbReference type="Proteomes" id="UP000013827"/>
    </source>
</evidence>
<keyword evidence="8" id="KW-1185">Reference proteome</keyword>
<dbReference type="GO" id="GO:0005737">
    <property type="term" value="C:cytoplasm"/>
    <property type="evidence" value="ECO:0007669"/>
    <property type="project" value="TreeGrafter"/>
</dbReference>
<dbReference type="HOGENOM" id="CLU_013615_12_0_1"/>
<evidence type="ECO:0000256" key="4">
    <source>
        <dbReference type="ARBA" id="ARBA00023235"/>
    </source>
</evidence>
<dbReference type="RefSeq" id="XP_005785998.1">
    <property type="nucleotide sequence ID" value="XM_005785941.1"/>
</dbReference>
<dbReference type="PROSITE" id="PS50059">
    <property type="entry name" value="FKBP_PPIASE"/>
    <property type="match status" value="1"/>
</dbReference>
<dbReference type="GeneID" id="17278839"/>
<name>A0A0D3KCT4_EMIH1</name>
<evidence type="ECO:0000256" key="3">
    <source>
        <dbReference type="ARBA" id="ARBA00023110"/>
    </source>
</evidence>
<reference evidence="8" key="1">
    <citation type="journal article" date="2013" name="Nature">
        <title>Pan genome of the phytoplankton Emiliania underpins its global distribution.</title>
        <authorList>
            <person name="Read B.A."/>
            <person name="Kegel J."/>
            <person name="Klute M.J."/>
            <person name="Kuo A."/>
            <person name="Lefebvre S.C."/>
            <person name="Maumus F."/>
            <person name="Mayer C."/>
            <person name="Miller J."/>
            <person name="Monier A."/>
            <person name="Salamov A."/>
            <person name="Young J."/>
            <person name="Aguilar M."/>
            <person name="Claverie J.M."/>
            <person name="Frickenhaus S."/>
            <person name="Gonzalez K."/>
            <person name="Herman E.K."/>
            <person name="Lin Y.C."/>
            <person name="Napier J."/>
            <person name="Ogata H."/>
            <person name="Sarno A.F."/>
            <person name="Shmutz J."/>
            <person name="Schroeder D."/>
            <person name="de Vargas C."/>
            <person name="Verret F."/>
            <person name="von Dassow P."/>
            <person name="Valentin K."/>
            <person name="Van de Peer Y."/>
            <person name="Wheeler G."/>
            <person name="Dacks J.B."/>
            <person name="Delwiche C.F."/>
            <person name="Dyhrman S.T."/>
            <person name="Glockner G."/>
            <person name="John U."/>
            <person name="Richards T."/>
            <person name="Worden A.Z."/>
            <person name="Zhang X."/>
            <person name="Grigoriev I.V."/>
            <person name="Allen A.E."/>
            <person name="Bidle K."/>
            <person name="Borodovsky M."/>
            <person name="Bowler C."/>
            <person name="Brownlee C."/>
            <person name="Cock J.M."/>
            <person name="Elias M."/>
            <person name="Gladyshev V.N."/>
            <person name="Groth M."/>
            <person name="Guda C."/>
            <person name="Hadaegh A."/>
            <person name="Iglesias-Rodriguez M.D."/>
            <person name="Jenkins J."/>
            <person name="Jones B.M."/>
            <person name="Lawson T."/>
            <person name="Leese F."/>
            <person name="Lindquist E."/>
            <person name="Lobanov A."/>
            <person name="Lomsadze A."/>
            <person name="Malik S.B."/>
            <person name="Marsh M.E."/>
            <person name="Mackinder L."/>
            <person name="Mock T."/>
            <person name="Mueller-Roeber B."/>
            <person name="Pagarete A."/>
            <person name="Parker M."/>
            <person name="Probert I."/>
            <person name="Quesneville H."/>
            <person name="Raines C."/>
            <person name="Rensing S.A."/>
            <person name="Riano-Pachon D.M."/>
            <person name="Richier S."/>
            <person name="Rokitta S."/>
            <person name="Shiraiwa Y."/>
            <person name="Soanes D.M."/>
            <person name="van der Giezen M."/>
            <person name="Wahlund T.M."/>
            <person name="Williams B."/>
            <person name="Wilson W."/>
            <person name="Wolfe G."/>
            <person name="Wurch L.L."/>
        </authorList>
    </citation>
    <scope>NUCLEOTIDE SEQUENCE</scope>
</reference>
<dbReference type="AlphaFoldDB" id="A0A0D3KCT4"/>
<accession>A0A0D3KCT4</accession>
<dbReference type="PANTHER" id="PTHR10516:SF443">
    <property type="entry name" value="FK506-BINDING PROTEIN 59-RELATED"/>
    <property type="match status" value="1"/>
</dbReference>
<proteinExistence type="predicted"/>